<evidence type="ECO:0000313" key="2">
    <source>
        <dbReference type="Proteomes" id="UP001062632"/>
    </source>
</evidence>
<sequence length="51" mass="5986">MGTQNNPNATFAACMTLPRIFAEKMILFSFKQTDKKNKTTPYIGRKQRNFW</sequence>
<gene>
    <name evidence="1" type="ORF">AA106555_1586</name>
</gene>
<dbReference type="Proteomes" id="UP001062632">
    <property type="component" value="Unassembled WGS sequence"/>
</dbReference>
<keyword evidence="2" id="KW-1185">Reference proteome</keyword>
<organism evidence="1 2">
    <name type="scientific">Neokomagataea thailandica NBRC 106555</name>
    <dbReference type="NCBI Taxonomy" id="1223520"/>
    <lineage>
        <taxon>Bacteria</taxon>
        <taxon>Pseudomonadati</taxon>
        <taxon>Pseudomonadota</taxon>
        <taxon>Alphaproteobacteria</taxon>
        <taxon>Acetobacterales</taxon>
        <taxon>Acetobacteraceae</taxon>
        <taxon>Neokomagataea</taxon>
    </lineage>
</organism>
<protein>
    <submittedName>
        <fullName evidence="1">Uncharacterized protein</fullName>
    </submittedName>
</protein>
<proteinExistence type="predicted"/>
<reference evidence="1 2" key="1">
    <citation type="submission" date="2013-04" db="EMBL/GenBank/DDBJ databases">
        <title>The genome sequencing project of 58 acetic acid bacteria.</title>
        <authorList>
            <person name="Okamoto-Kainuma A."/>
            <person name="Ishikawa M."/>
            <person name="Umino S."/>
            <person name="Koizumi Y."/>
            <person name="Shiwa Y."/>
            <person name="Yoshikawa H."/>
            <person name="Matsutani M."/>
            <person name="Matsushita K."/>
        </authorList>
    </citation>
    <scope>NUCLEOTIDE SEQUENCE [LARGE SCALE GENOMIC DNA]</scope>
    <source>
        <strain evidence="1 2">NBRC 106555</strain>
    </source>
</reference>
<comment type="caution">
    <text evidence="1">The sequence shown here is derived from an EMBL/GenBank/DDBJ whole genome shotgun (WGS) entry which is preliminary data.</text>
</comment>
<dbReference type="EMBL" id="BAQC01000048">
    <property type="protein sequence ID" value="GBR54185.1"/>
    <property type="molecule type" value="Genomic_DNA"/>
</dbReference>
<evidence type="ECO:0000313" key="1">
    <source>
        <dbReference type="EMBL" id="GBR54185.1"/>
    </source>
</evidence>
<name>A0ABQ0QRE4_9PROT</name>
<accession>A0ABQ0QRE4</accession>